<sequence length="321" mass="37445">MKIGFYIKWSKGSLNSKTNVLGDELLADSMCRALLKNSSVESCELYAPNYLPDHKLDVMIYLNDTKPNSSWAAKHVLYLQNAYGEGSGTILKKMQQLGYDGYAFISERLHQIHRRDEYPGIFLPFGVDTEIFYPRELEPEFTFDVAYVGNDIKGEYRTNKYLFPATKFNFGLFGNWNIPHARFYIWKNWQKQPEYRKIFEKLSRGKIPQEKVSILYSSTKINLNCTAQDCVDWDVITLRTYEVLACKGFLITDKTPVAEKTMQKCMVFTDGDNDLVEKIEYYLNHKDERQRIAQQGYEYAIKCATIDARMNELVNYLEEIL</sequence>
<gene>
    <name evidence="2" type="ORF">FFODKBPE_00097</name>
</gene>
<accession>A0A811T681</accession>
<organism evidence="2 3">
    <name type="scientific">Candidatus Argoarchaeum ethanivorans</name>
    <dbReference type="NCBI Taxonomy" id="2608793"/>
    <lineage>
        <taxon>Archaea</taxon>
        <taxon>Methanobacteriati</taxon>
        <taxon>Methanobacteriota</taxon>
        <taxon>Stenosarchaea group</taxon>
        <taxon>Methanomicrobia</taxon>
        <taxon>Methanosarcinales</taxon>
        <taxon>Methanosarcinales incertae sedis</taxon>
        <taxon>GOM Arc I cluster</taxon>
        <taxon>Candidatus Argoarchaeum</taxon>
    </lineage>
</organism>
<dbReference type="Pfam" id="PF13524">
    <property type="entry name" value="Glyco_trans_1_2"/>
    <property type="match status" value="1"/>
</dbReference>
<comment type="caution">
    <text evidence="2">The sequence shown here is derived from an EMBL/GenBank/DDBJ whole genome shotgun (WGS) entry which is preliminary data.</text>
</comment>
<feature type="domain" description="Spore protein YkvP/CgeB glycosyl transferase-like" evidence="1">
    <location>
        <begin position="179"/>
        <end position="314"/>
    </location>
</feature>
<reference evidence="2" key="1">
    <citation type="submission" date="2020-10" db="EMBL/GenBank/DDBJ databases">
        <authorList>
            <person name="Hahn C.J."/>
            <person name="Laso-Perez R."/>
            <person name="Vulcano F."/>
            <person name="Vaziourakis K.-M."/>
            <person name="Stokke R."/>
            <person name="Steen I.H."/>
            <person name="Teske A."/>
            <person name="Boetius A."/>
            <person name="Liebeke M."/>
            <person name="Amann R."/>
            <person name="Knittel K."/>
        </authorList>
    </citation>
    <scope>NUCLEOTIDE SEQUENCE</scope>
    <source>
        <strain evidence="2">Gfbio:e3339647-f889-4370-9287-4fb5cb688e4c:AG394J04_GoMArc1</strain>
    </source>
</reference>
<evidence type="ECO:0000313" key="2">
    <source>
        <dbReference type="EMBL" id="CAD6491160.1"/>
    </source>
</evidence>
<dbReference type="EMBL" id="CAJHIP010000002">
    <property type="protein sequence ID" value="CAD6491160.1"/>
    <property type="molecule type" value="Genomic_DNA"/>
</dbReference>
<name>A0A811T681_9EURY</name>
<dbReference type="GO" id="GO:0016740">
    <property type="term" value="F:transferase activity"/>
    <property type="evidence" value="ECO:0007669"/>
    <property type="project" value="UniProtKB-KW"/>
</dbReference>
<dbReference type="Proteomes" id="UP000603056">
    <property type="component" value="Unassembled WGS sequence"/>
</dbReference>
<dbReference type="InterPro" id="IPR055259">
    <property type="entry name" value="YkvP/CgeB_Glyco_trans-like"/>
</dbReference>
<evidence type="ECO:0000259" key="1">
    <source>
        <dbReference type="Pfam" id="PF13524"/>
    </source>
</evidence>
<proteinExistence type="predicted"/>
<evidence type="ECO:0000313" key="3">
    <source>
        <dbReference type="Proteomes" id="UP000603056"/>
    </source>
</evidence>
<protein>
    <submittedName>
        <fullName evidence="2">Glycosyl transferases group 1</fullName>
    </submittedName>
</protein>
<dbReference type="SUPFAM" id="SSF53756">
    <property type="entry name" value="UDP-Glycosyltransferase/glycogen phosphorylase"/>
    <property type="match status" value="1"/>
</dbReference>
<dbReference type="Gene3D" id="3.40.50.2000">
    <property type="entry name" value="Glycogen Phosphorylase B"/>
    <property type="match status" value="1"/>
</dbReference>
<keyword evidence="2" id="KW-0808">Transferase</keyword>
<dbReference type="AlphaFoldDB" id="A0A811T681"/>